<gene>
    <name evidence="2" type="ORF">B7463_g11999</name>
</gene>
<proteinExistence type="predicted"/>
<protein>
    <recommendedName>
        <fullName evidence="1">Aminoglycoside phosphotransferase domain-containing protein</fullName>
    </recommendedName>
</protein>
<evidence type="ECO:0000259" key="1">
    <source>
        <dbReference type="Pfam" id="PF01636"/>
    </source>
</evidence>
<dbReference type="EMBL" id="NCSJ02000463">
    <property type="protein sequence ID" value="RFU24330.1"/>
    <property type="molecule type" value="Genomic_DNA"/>
</dbReference>
<dbReference type="Proteomes" id="UP000258309">
    <property type="component" value="Unassembled WGS sequence"/>
</dbReference>
<sequence>MVSAENIESTVLASLKGTPYDISSLVKLTGGTANFVYRGSLVKPLDDGSQTIVIKHTEGYVANSPDFKLTVERCAFEQKILAPLQQLDPTEHSNITVTTPKLYHFSSTTNTQIYSDLPSSTTLKLFCLTHPLSREQCSRIGETLGIWARNFHDWGARPEQASLRAEMRKSKTMTELKYTINYVTLVATVDNFPSILQESKPVFEEIASDVKGSMDAGEGMLIHGDFWTGNILLPDAPIPSKNAPLKLYVIDWELSHISSIAFDLGQMFAEIYELKHFKDIDAGIWLIESFMKGYGKLDDSLAFKTAIHVGTHLICWGSRVSEWGSKEQVEAVVSIGRDFVVRAWNKDKQWFQNTALKCLFD</sequence>
<dbReference type="Gene3D" id="3.30.200.20">
    <property type="entry name" value="Phosphorylase Kinase, domain 1"/>
    <property type="match status" value="1"/>
</dbReference>
<feature type="non-terminal residue" evidence="2">
    <location>
        <position position="1"/>
    </location>
</feature>
<comment type="caution">
    <text evidence="2">The sequence shown here is derived from an EMBL/GenBank/DDBJ whole genome shotgun (WGS) entry which is preliminary data.</text>
</comment>
<dbReference type="STRING" id="5539.A0A3E2GTB8"/>
<evidence type="ECO:0000313" key="3">
    <source>
        <dbReference type="Proteomes" id="UP000258309"/>
    </source>
</evidence>
<dbReference type="SUPFAM" id="SSF56112">
    <property type="entry name" value="Protein kinase-like (PK-like)"/>
    <property type="match status" value="1"/>
</dbReference>
<feature type="non-terminal residue" evidence="2">
    <location>
        <position position="361"/>
    </location>
</feature>
<dbReference type="AlphaFoldDB" id="A0A3E2GTB8"/>
<dbReference type="Pfam" id="PF01636">
    <property type="entry name" value="APH"/>
    <property type="match status" value="1"/>
</dbReference>
<feature type="domain" description="Aminoglycoside phosphotransferase" evidence="1">
    <location>
        <begin position="56"/>
        <end position="269"/>
    </location>
</feature>
<dbReference type="OMA" id="GTANFIY"/>
<dbReference type="OrthoDB" id="25129at2759"/>
<keyword evidence="3" id="KW-1185">Reference proteome</keyword>
<reference evidence="2 3" key="1">
    <citation type="submission" date="2018-05" db="EMBL/GenBank/DDBJ databases">
        <title>Draft genome sequence of Scytalidium lignicola DSM 105466, a ubiquitous saprotrophic fungus.</title>
        <authorList>
            <person name="Buettner E."/>
            <person name="Gebauer A.M."/>
            <person name="Hofrichter M."/>
            <person name="Liers C."/>
            <person name="Kellner H."/>
        </authorList>
    </citation>
    <scope>NUCLEOTIDE SEQUENCE [LARGE SCALE GENOMIC DNA]</scope>
    <source>
        <strain evidence="2 3">DSM 105466</strain>
    </source>
</reference>
<dbReference type="InterPro" id="IPR011009">
    <property type="entry name" value="Kinase-like_dom_sf"/>
</dbReference>
<accession>A0A3E2GTB8</accession>
<dbReference type="InterPro" id="IPR002575">
    <property type="entry name" value="Aminoglycoside_PTrfase"/>
</dbReference>
<name>A0A3E2GTB8_SCYLI</name>
<evidence type="ECO:0000313" key="2">
    <source>
        <dbReference type="EMBL" id="RFU24330.1"/>
    </source>
</evidence>
<dbReference type="Gene3D" id="3.90.1200.10">
    <property type="match status" value="1"/>
</dbReference>
<organism evidence="2 3">
    <name type="scientific">Scytalidium lignicola</name>
    <name type="common">Hyphomycete</name>
    <dbReference type="NCBI Taxonomy" id="5539"/>
    <lineage>
        <taxon>Eukaryota</taxon>
        <taxon>Fungi</taxon>
        <taxon>Dikarya</taxon>
        <taxon>Ascomycota</taxon>
        <taxon>Pezizomycotina</taxon>
        <taxon>Leotiomycetes</taxon>
        <taxon>Leotiomycetes incertae sedis</taxon>
        <taxon>Scytalidium</taxon>
    </lineage>
</organism>